<dbReference type="PANTHER" id="PTHR19325">
    <property type="entry name" value="COMPLEMENT COMPONENT-RELATED SUSHI DOMAIN-CONTAINING"/>
    <property type="match status" value="1"/>
</dbReference>
<keyword evidence="1 5" id="KW-0768">Sushi</keyword>
<feature type="domain" description="Sushi" evidence="9">
    <location>
        <begin position="300"/>
        <end position="373"/>
    </location>
</feature>
<dbReference type="OrthoDB" id="7487745at2759"/>
<dbReference type="OMA" id="CLMEQGC"/>
<dbReference type="PROSITE" id="PS50923">
    <property type="entry name" value="SUSHI"/>
    <property type="match status" value="4"/>
</dbReference>
<dbReference type="InterPro" id="IPR000436">
    <property type="entry name" value="Sushi_SCR_CCP_dom"/>
</dbReference>
<feature type="compositionally biased region" description="Low complexity" evidence="6">
    <location>
        <begin position="629"/>
        <end position="638"/>
    </location>
</feature>
<evidence type="ECO:0000256" key="3">
    <source>
        <dbReference type="ARBA" id="ARBA00023157"/>
    </source>
</evidence>
<keyword evidence="3 5" id="KW-1015">Disulfide bond</keyword>
<dbReference type="GeneID" id="106073935"/>
<feature type="disulfide bond" evidence="5">
    <location>
        <begin position="50"/>
        <end position="77"/>
    </location>
</feature>
<feature type="domain" description="Sushi" evidence="9">
    <location>
        <begin position="219"/>
        <end position="294"/>
    </location>
</feature>
<evidence type="ECO:0000256" key="2">
    <source>
        <dbReference type="ARBA" id="ARBA00022737"/>
    </source>
</evidence>
<evidence type="ECO:0000313" key="10">
    <source>
        <dbReference type="Proteomes" id="UP001165740"/>
    </source>
</evidence>
<keyword evidence="4" id="KW-0325">Glycoprotein</keyword>
<dbReference type="Pfam" id="PF00084">
    <property type="entry name" value="Sushi"/>
    <property type="match status" value="4"/>
</dbReference>
<dbReference type="Proteomes" id="UP001165740">
    <property type="component" value="Chromosome 3"/>
</dbReference>
<evidence type="ECO:0000256" key="4">
    <source>
        <dbReference type="ARBA" id="ARBA00023180"/>
    </source>
</evidence>
<dbReference type="PANTHER" id="PTHR19325:SF575">
    <property type="entry name" value="LOCOMOTION-RELATED PROTEIN HIKARU GENKI"/>
    <property type="match status" value="1"/>
</dbReference>
<feature type="disulfide bond" evidence="5">
    <location>
        <begin position="265"/>
        <end position="292"/>
    </location>
</feature>
<feature type="signal peptide" evidence="8">
    <location>
        <begin position="1"/>
        <end position="24"/>
    </location>
</feature>
<evidence type="ECO:0000256" key="1">
    <source>
        <dbReference type="ARBA" id="ARBA00022659"/>
    </source>
</evidence>
<name>A0A9W2ZX57_BIOGL</name>
<feature type="compositionally biased region" description="Polar residues" evidence="6">
    <location>
        <begin position="581"/>
        <end position="613"/>
    </location>
</feature>
<proteinExistence type="predicted"/>
<keyword evidence="10" id="KW-1185">Reference proteome</keyword>
<dbReference type="RefSeq" id="XP_055879520.1">
    <property type="nucleotide sequence ID" value="XM_056023545.1"/>
</dbReference>
<evidence type="ECO:0000313" key="11">
    <source>
        <dbReference type="RefSeq" id="XP_055879520.1"/>
    </source>
</evidence>
<keyword evidence="8" id="KW-0732">Signal</keyword>
<dbReference type="InterPro" id="IPR035976">
    <property type="entry name" value="Sushi/SCR/CCP_sf"/>
</dbReference>
<organism evidence="10 11">
    <name type="scientific">Biomphalaria glabrata</name>
    <name type="common">Bloodfluke planorb</name>
    <name type="synonym">Freshwater snail</name>
    <dbReference type="NCBI Taxonomy" id="6526"/>
    <lineage>
        <taxon>Eukaryota</taxon>
        <taxon>Metazoa</taxon>
        <taxon>Spiralia</taxon>
        <taxon>Lophotrochozoa</taxon>
        <taxon>Mollusca</taxon>
        <taxon>Gastropoda</taxon>
        <taxon>Heterobranchia</taxon>
        <taxon>Euthyneura</taxon>
        <taxon>Panpulmonata</taxon>
        <taxon>Hygrophila</taxon>
        <taxon>Lymnaeoidea</taxon>
        <taxon>Planorbidae</taxon>
        <taxon>Biomphalaria</taxon>
    </lineage>
</organism>
<evidence type="ECO:0000256" key="8">
    <source>
        <dbReference type="SAM" id="SignalP"/>
    </source>
</evidence>
<gene>
    <name evidence="11" type="primary">LOC106073935</name>
</gene>
<dbReference type="AlphaFoldDB" id="A0A9W2ZX57"/>
<dbReference type="Gene3D" id="2.10.70.10">
    <property type="entry name" value="Complement Module, domain 1"/>
    <property type="match status" value="4"/>
</dbReference>
<dbReference type="SUPFAM" id="SSF57535">
    <property type="entry name" value="Complement control module/SCR domain"/>
    <property type="match status" value="5"/>
</dbReference>
<dbReference type="CDD" id="cd00033">
    <property type="entry name" value="CCP"/>
    <property type="match status" value="4"/>
</dbReference>
<evidence type="ECO:0000256" key="6">
    <source>
        <dbReference type="SAM" id="MobiDB-lite"/>
    </source>
</evidence>
<evidence type="ECO:0000256" key="5">
    <source>
        <dbReference type="PROSITE-ProRule" id="PRU00302"/>
    </source>
</evidence>
<keyword evidence="7" id="KW-0472">Membrane</keyword>
<dbReference type="SMART" id="SM00032">
    <property type="entry name" value="CCP"/>
    <property type="match status" value="5"/>
</dbReference>
<feature type="domain" description="Sushi" evidence="9">
    <location>
        <begin position="154"/>
        <end position="217"/>
    </location>
</feature>
<accession>A0A9W2ZX57</accession>
<keyword evidence="7" id="KW-1133">Transmembrane helix</keyword>
<feature type="chain" id="PRO_5040833922" evidence="8">
    <location>
        <begin position="25"/>
        <end position="644"/>
    </location>
</feature>
<protein>
    <submittedName>
        <fullName evidence="11">Sushi domain-containing protein 4-like</fullName>
    </submittedName>
</protein>
<keyword evidence="7" id="KW-0812">Transmembrane</keyword>
<feature type="domain" description="Sushi" evidence="9">
    <location>
        <begin position="24"/>
        <end position="79"/>
    </location>
</feature>
<evidence type="ECO:0000259" key="9">
    <source>
        <dbReference type="PROSITE" id="PS50923"/>
    </source>
</evidence>
<feature type="region of interest" description="Disordered" evidence="6">
    <location>
        <begin position="581"/>
        <end position="644"/>
    </location>
</feature>
<comment type="caution">
    <text evidence="5">Lacks conserved residue(s) required for the propagation of feature annotation.</text>
</comment>
<dbReference type="InterPro" id="IPR050350">
    <property type="entry name" value="Compl-Cell_Adhes-Reg"/>
</dbReference>
<evidence type="ECO:0000256" key="7">
    <source>
        <dbReference type="SAM" id="Phobius"/>
    </source>
</evidence>
<feature type="transmembrane region" description="Helical" evidence="7">
    <location>
        <begin position="405"/>
        <end position="428"/>
    </location>
</feature>
<keyword evidence="2" id="KW-0677">Repeat</keyword>
<reference evidence="11" key="1">
    <citation type="submission" date="2025-08" db="UniProtKB">
        <authorList>
            <consortium name="RefSeq"/>
        </authorList>
    </citation>
    <scope>IDENTIFICATION</scope>
</reference>
<sequence>MKSYYVFCIFWISSIESSVTSSEGKCPPVMSIENGLVTYDINTHTMNYVCDSGYRMKGQSKMICVNGTWNPSNPPTCLKETVGNSVFCLIDPEIRNGKMAYTPVRMKGTLAVVFCDAGFSTDDTFQPNFPIVCSSNGEWTMPNGNTRLSSCTKKYCPSPPDVPKALHRYTSYNPNMSDGLEVEYICSSGYVLLGPVSSARLICRNGQWEGPIPTCVQEEDCPSPGLIQHGKWELVNKGKQDLASYNMEEGSYPKYVIGAVVEYSCKPGYKLIGSGVLQCRPDKIWSKVPPICVLESDPTWYCPDFVPISNGVCKCMGQDSSDLTLCRPFYRGIRIECACAPGFKLQGVDVLTCIHSSASNNGRWDWEFPSCLSNSEIDLIPEVQNEGKSYSSGDISDSKNKESSLVIVVTTACSVLGVLLLIMVVVVIRRKKPGAPHLFQQGPAPTPYARVHNNSMDEHDRMALMAYADASGIHLPSYEESMRSSNGAGFSVVGCGVSPSTSEYRRLLPASHPGVRAAILHQQNVGGDGNNNINNNNNNNSNRLSVVTTSTMNRDGVSEMFGSMDTVNVSMSDASTSVRVETFDSGTSNRSISSRTARAGSLNSSNDQLSNVNDDAPLLETSSQREADVVSVSSNPSRSSKEEP</sequence>